<evidence type="ECO:0000313" key="7">
    <source>
        <dbReference type="Proteomes" id="UP000593892"/>
    </source>
</evidence>
<sequence>MLSSDVTQLLRSWRDGNKQALDELLPLVYTELRGLAERALRHERPGHTLQSTALVHEAYLRLVQQDNAEWQNRAHFFAMAARMIRRILVDHARARHAAKRGSGMPKLALDEALGVAEKNDWEVLALDDALNRLAQMDEQQAQVVEMRFFAGLTVEETAEALGISTATVKRDWATAKAWLFREVSRAGA</sequence>
<dbReference type="Proteomes" id="UP000593892">
    <property type="component" value="Chromosome"/>
</dbReference>
<dbReference type="GO" id="GO:0006352">
    <property type="term" value="P:DNA-templated transcription initiation"/>
    <property type="evidence" value="ECO:0007669"/>
    <property type="project" value="InterPro"/>
</dbReference>
<dbReference type="PANTHER" id="PTHR43133:SF39">
    <property type="entry name" value="SIMILAR TO RNA POLYMERASE SIGMA-E FACTOR"/>
    <property type="match status" value="1"/>
</dbReference>
<protein>
    <submittedName>
        <fullName evidence="6">Sigma-70 family RNA polymerase sigma factor</fullName>
    </submittedName>
</protein>
<gene>
    <name evidence="6" type="ORF">IRI77_26380</name>
</gene>
<evidence type="ECO:0000256" key="4">
    <source>
        <dbReference type="ARBA" id="ARBA00023163"/>
    </source>
</evidence>
<dbReference type="NCBIfam" id="TIGR02937">
    <property type="entry name" value="sigma70-ECF"/>
    <property type="match status" value="1"/>
</dbReference>
<keyword evidence="4" id="KW-0804">Transcription</keyword>
<dbReference type="SUPFAM" id="SSF88659">
    <property type="entry name" value="Sigma3 and sigma4 domains of RNA polymerase sigma factors"/>
    <property type="match status" value="1"/>
</dbReference>
<feature type="domain" description="RNA polymerase sigma-70 ECF-like HTH" evidence="5">
    <location>
        <begin position="4"/>
        <end position="184"/>
    </location>
</feature>
<evidence type="ECO:0000256" key="1">
    <source>
        <dbReference type="ARBA" id="ARBA00010641"/>
    </source>
</evidence>
<name>A0A7S7SJC3_PALFE</name>
<dbReference type="InterPro" id="IPR039425">
    <property type="entry name" value="RNA_pol_sigma-70-like"/>
</dbReference>
<dbReference type="RefSeq" id="WP_194447985.1">
    <property type="nucleotide sequence ID" value="NZ_CP063849.1"/>
</dbReference>
<keyword evidence="2" id="KW-0805">Transcription regulation</keyword>
<dbReference type="InterPro" id="IPR036388">
    <property type="entry name" value="WH-like_DNA-bd_sf"/>
</dbReference>
<dbReference type="NCBIfam" id="TIGR02999">
    <property type="entry name" value="Sig-70_X6"/>
    <property type="match status" value="1"/>
</dbReference>
<dbReference type="Gene3D" id="1.10.1740.10">
    <property type="match status" value="1"/>
</dbReference>
<dbReference type="InterPro" id="IPR014284">
    <property type="entry name" value="RNA_pol_sigma-70_dom"/>
</dbReference>
<keyword evidence="3" id="KW-0731">Sigma factor</keyword>
<reference evidence="6 7" key="1">
    <citation type="submission" date="2020-10" db="EMBL/GenBank/DDBJ databases">
        <title>Complete genome sequence of Paludibaculum fermentans P105T, a facultatively anaerobic acidobacterium capable of dissimilatory Fe(III) reduction.</title>
        <authorList>
            <person name="Dedysh S.N."/>
            <person name="Beletsky A.V."/>
            <person name="Kulichevskaya I.S."/>
            <person name="Mardanov A.V."/>
            <person name="Ravin N.V."/>
        </authorList>
    </citation>
    <scope>NUCLEOTIDE SEQUENCE [LARGE SCALE GENOMIC DNA]</scope>
    <source>
        <strain evidence="6 7">P105</strain>
    </source>
</reference>
<dbReference type="SUPFAM" id="SSF88946">
    <property type="entry name" value="Sigma2 domain of RNA polymerase sigma factors"/>
    <property type="match status" value="1"/>
</dbReference>
<proteinExistence type="inferred from homology"/>
<dbReference type="Pfam" id="PF07638">
    <property type="entry name" value="Sigma70_ECF"/>
    <property type="match status" value="1"/>
</dbReference>
<evidence type="ECO:0000256" key="2">
    <source>
        <dbReference type="ARBA" id="ARBA00023015"/>
    </source>
</evidence>
<accession>A0A7S7SJC3</accession>
<evidence type="ECO:0000256" key="3">
    <source>
        <dbReference type="ARBA" id="ARBA00023082"/>
    </source>
</evidence>
<keyword evidence="7" id="KW-1185">Reference proteome</keyword>
<dbReference type="InterPro" id="IPR013324">
    <property type="entry name" value="RNA_pol_sigma_r3/r4-like"/>
</dbReference>
<evidence type="ECO:0000259" key="5">
    <source>
        <dbReference type="Pfam" id="PF07638"/>
    </source>
</evidence>
<dbReference type="KEGG" id="pfer:IRI77_26380"/>
<organism evidence="6 7">
    <name type="scientific">Paludibaculum fermentans</name>
    <dbReference type="NCBI Taxonomy" id="1473598"/>
    <lineage>
        <taxon>Bacteria</taxon>
        <taxon>Pseudomonadati</taxon>
        <taxon>Acidobacteriota</taxon>
        <taxon>Terriglobia</taxon>
        <taxon>Bryobacterales</taxon>
        <taxon>Bryobacteraceae</taxon>
        <taxon>Paludibaculum</taxon>
    </lineage>
</organism>
<dbReference type="CDD" id="cd06171">
    <property type="entry name" value="Sigma70_r4"/>
    <property type="match status" value="1"/>
</dbReference>
<dbReference type="PANTHER" id="PTHR43133">
    <property type="entry name" value="RNA POLYMERASE ECF-TYPE SIGMA FACTO"/>
    <property type="match status" value="1"/>
</dbReference>
<dbReference type="GO" id="GO:0016987">
    <property type="term" value="F:sigma factor activity"/>
    <property type="evidence" value="ECO:0007669"/>
    <property type="project" value="UniProtKB-KW"/>
</dbReference>
<dbReference type="InterPro" id="IPR053812">
    <property type="entry name" value="HTH_Sigma70_ECF-like"/>
</dbReference>
<evidence type="ECO:0000313" key="6">
    <source>
        <dbReference type="EMBL" id="QOY86316.1"/>
    </source>
</evidence>
<dbReference type="InterPro" id="IPR011517">
    <property type="entry name" value="RNA_pol_sigma70_ECF-like"/>
</dbReference>
<dbReference type="Gene3D" id="1.10.10.10">
    <property type="entry name" value="Winged helix-like DNA-binding domain superfamily/Winged helix DNA-binding domain"/>
    <property type="match status" value="1"/>
</dbReference>
<dbReference type="EMBL" id="CP063849">
    <property type="protein sequence ID" value="QOY86316.1"/>
    <property type="molecule type" value="Genomic_DNA"/>
</dbReference>
<dbReference type="InterPro" id="IPR013325">
    <property type="entry name" value="RNA_pol_sigma_r2"/>
</dbReference>
<dbReference type="AlphaFoldDB" id="A0A7S7SJC3"/>
<comment type="similarity">
    <text evidence="1">Belongs to the sigma-70 factor family. ECF subfamily.</text>
</comment>